<dbReference type="Proteomes" id="UP001374579">
    <property type="component" value="Unassembled WGS sequence"/>
</dbReference>
<dbReference type="GO" id="GO:0005230">
    <property type="term" value="F:extracellular ligand-gated monoatomic ion channel activity"/>
    <property type="evidence" value="ECO:0007669"/>
    <property type="project" value="InterPro"/>
</dbReference>
<comment type="caution">
    <text evidence="3">The sequence shown here is derived from an EMBL/GenBank/DDBJ whole genome shotgun (WGS) entry which is preliminary data.</text>
</comment>
<feature type="domain" description="Neurotransmitter-gated ion-channel ligand-binding" evidence="2">
    <location>
        <begin position="32"/>
        <end position="233"/>
    </location>
</feature>
<feature type="signal peptide" evidence="1">
    <location>
        <begin position="1"/>
        <end position="23"/>
    </location>
</feature>
<sequence length="235" mass="25729">MTNIASLPLLVLCTVLVWHTSLGTTSTASFREAVLESILDERSSRVRPDGPESGSPVSINISYSLTSISKVELSTGLFETVGYLQLQWKDPRLAFRSGFASAIRVDPASIWTPDIELYNSAPPGLTILNRKNVAIVYPSGEVLWIPMVALPSVCDMTSDVVPATFNCTLLFGSWTFPGFDVDVGVSHLAVELSDYIPNRSWEVVNTSASRRVSYYSCCPEPYPLVSFSIVIKQKA</sequence>
<dbReference type="InterPro" id="IPR036734">
    <property type="entry name" value="Neur_chan_lig-bd_sf"/>
</dbReference>
<dbReference type="PANTHER" id="PTHR18945">
    <property type="entry name" value="NEUROTRANSMITTER GATED ION CHANNEL"/>
    <property type="match status" value="1"/>
</dbReference>
<keyword evidence="4" id="KW-1185">Reference proteome</keyword>
<gene>
    <name evidence="3" type="ORF">V1264_024260</name>
</gene>
<evidence type="ECO:0000259" key="2">
    <source>
        <dbReference type="Pfam" id="PF02931"/>
    </source>
</evidence>
<reference evidence="3 4" key="1">
    <citation type="submission" date="2024-02" db="EMBL/GenBank/DDBJ databases">
        <title>Chromosome-scale genome assembly of the rough periwinkle Littorina saxatilis.</title>
        <authorList>
            <person name="De Jode A."/>
            <person name="Faria R."/>
            <person name="Formenti G."/>
            <person name="Sims Y."/>
            <person name="Smith T.P."/>
            <person name="Tracey A."/>
            <person name="Wood J.M.D."/>
            <person name="Zagrodzka Z.B."/>
            <person name="Johannesson K."/>
            <person name="Butlin R.K."/>
            <person name="Leder E.H."/>
        </authorList>
    </citation>
    <scope>NUCLEOTIDE SEQUENCE [LARGE SCALE GENOMIC DNA]</scope>
    <source>
        <strain evidence="3">Snail1</strain>
        <tissue evidence="3">Muscle</tissue>
    </source>
</reference>
<dbReference type="InterPro" id="IPR006201">
    <property type="entry name" value="Neur_channel"/>
</dbReference>
<proteinExistence type="predicted"/>
<name>A0AAN9AN03_9CAEN</name>
<accession>A0AAN9AN03</accession>
<feature type="chain" id="PRO_5042978927" description="Neurotransmitter-gated ion-channel ligand-binding domain-containing protein" evidence="1">
    <location>
        <begin position="24"/>
        <end position="235"/>
    </location>
</feature>
<evidence type="ECO:0000313" key="4">
    <source>
        <dbReference type="Proteomes" id="UP001374579"/>
    </source>
</evidence>
<dbReference type="Pfam" id="PF02931">
    <property type="entry name" value="Neur_chan_LBD"/>
    <property type="match status" value="1"/>
</dbReference>
<protein>
    <recommendedName>
        <fullName evidence="2">Neurotransmitter-gated ion-channel ligand-binding domain-containing protein</fullName>
    </recommendedName>
</protein>
<evidence type="ECO:0000256" key="1">
    <source>
        <dbReference type="SAM" id="SignalP"/>
    </source>
</evidence>
<dbReference type="EMBL" id="JBAMIC010000928">
    <property type="protein sequence ID" value="KAK7089649.1"/>
    <property type="molecule type" value="Genomic_DNA"/>
</dbReference>
<dbReference type="Gene3D" id="2.70.170.10">
    <property type="entry name" value="Neurotransmitter-gated ion-channel ligand-binding domain"/>
    <property type="match status" value="1"/>
</dbReference>
<organism evidence="3 4">
    <name type="scientific">Littorina saxatilis</name>
    <dbReference type="NCBI Taxonomy" id="31220"/>
    <lineage>
        <taxon>Eukaryota</taxon>
        <taxon>Metazoa</taxon>
        <taxon>Spiralia</taxon>
        <taxon>Lophotrochozoa</taxon>
        <taxon>Mollusca</taxon>
        <taxon>Gastropoda</taxon>
        <taxon>Caenogastropoda</taxon>
        <taxon>Littorinimorpha</taxon>
        <taxon>Littorinoidea</taxon>
        <taxon>Littorinidae</taxon>
        <taxon>Littorina</taxon>
    </lineage>
</organism>
<dbReference type="GO" id="GO:0016020">
    <property type="term" value="C:membrane"/>
    <property type="evidence" value="ECO:0007669"/>
    <property type="project" value="InterPro"/>
</dbReference>
<dbReference type="GO" id="GO:0004888">
    <property type="term" value="F:transmembrane signaling receptor activity"/>
    <property type="evidence" value="ECO:0007669"/>
    <property type="project" value="InterPro"/>
</dbReference>
<keyword evidence="1" id="KW-0732">Signal</keyword>
<dbReference type="SUPFAM" id="SSF63712">
    <property type="entry name" value="Nicotinic receptor ligand binding domain-like"/>
    <property type="match status" value="1"/>
</dbReference>
<dbReference type="InterPro" id="IPR006202">
    <property type="entry name" value="Neur_chan_lig-bd"/>
</dbReference>
<dbReference type="AlphaFoldDB" id="A0AAN9AN03"/>
<evidence type="ECO:0000313" key="3">
    <source>
        <dbReference type="EMBL" id="KAK7089649.1"/>
    </source>
</evidence>